<evidence type="ECO:0000256" key="8">
    <source>
        <dbReference type="SAM" id="Phobius"/>
    </source>
</evidence>
<comment type="subcellular location">
    <subcellularLocation>
        <location evidence="1">Cell membrane</location>
        <topology evidence="1">Multi-pass membrane protein</topology>
    </subcellularLocation>
</comment>
<dbReference type="eggNOG" id="COG1807">
    <property type="taxonomic scope" value="Bacteria"/>
</dbReference>
<evidence type="ECO:0000256" key="4">
    <source>
        <dbReference type="ARBA" id="ARBA00022679"/>
    </source>
</evidence>
<evidence type="ECO:0000256" key="7">
    <source>
        <dbReference type="ARBA" id="ARBA00023136"/>
    </source>
</evidence>
<feature type="transmembrane region" description="Helical" evidence="8">
    <location>
        <begin position="129"/>
        <end position="147"/>
    </location>
</feature>
<dbReference type="InterPro" id="IPR050297">
    <property type="entry name" value="LipidA_mod_glycosyltrf_83"/>
</dbReference>
<feature type="transmembrane region" description="Helical" evidence="8">
    <location>
        <begin position="153"/>
        <end position="171"/>
    </location>
</feature>
<feature type="transmembrane region" description="Helical" evidence="8">
    <location>
        <begin position="208"/>
        <end position="225"/>
    </location>
</feature>
<proteinExistence type="predicted"/>
<feature type="transmembrane region" description="Helical" evidence="8">
    <location>
        <begin position="12"/>
        <end position="31"/>
    </location>
</feature>
<feature type="transmembrane region" description="Helical" evidence="8">
    <location>
        <begin position="232"/>
        <end position="249"/>
    </location>
</feature>
<keyword evidence="10" id="KW-1185">Reference proteome</keyword>
<name>A0A0R1YAJ0_9LACO</name>
<gene>
    <name evidence="9" type="ORF">FC83_GL002264</name>
</gene>
<dbReference type="PATRIC" id="fig|1423734.3.peg.2288"/>
<evidence type="ECO:0000313" key="9">
    <source>
        <dbReference type="EMBL" id="KRM36859.1"/>
    </source>
</evidence>
<accession>A0A0R1YAJ0</accession>
<feature type="transmembrane region" description="Helical" evidence="8">
    <location>
        <begin position="72"/>
        <end position="94"/>
    </location>
</feature>
<evidence type="ECO:0000313" key="10">
    <source>
        <dbReference type="Proteomes" id="UP000051236"/>
    </source>
</evidence>
<dbReference type="RefSeq" id="WP_035455293.1">
    <property type="nucleotide sequence ID" value="NZ_AZGA01000001.1"/>
</dbReference>
<feature type="transmembrane region" description="Helical" evidence="8">
    <location>
        <begin position="183"/>
        <end position="202"/>
    </location>
</feature>
<dbReference type="PANTHER" id="PTHR33908:SF11">
    <property type="entry name" value="MEMBRANE PROTEIN"/>
    <property type="match status" value="1"/>
</dbReference>
<feature type="transmembrane region" description="Helical" evidence="8">
    <location>
        <begin position="426"/>
        <end position="451"/>
    </location>
</feature>
<feature type="transmembrane region" description="Helical" evidence="8">
    <location>
        <begin position="487"/>
        <end position="507"/>
    </location>
</feature>
<comment type="caution">
    <text evidence="9">The sequence shown here is derived from an EMBL/GenBank/DDBJ whole genome shotgun (WGS) entry which is preliminary data.</text>
</comment>
<evidence type="ECO:0000256" key="3">
    <source>
        <dbReference type="ARBA" id="ARBA00022676"/>
    </source>
</evidence>
<dbReference type="EMBL" id="AZGA01000001">
    <property type="protein sequence ID" value="KRM36859.1"/>
    <property type="molecule type" value="Genomic_DNA"/>
</dbReference>
<evidence type="ECO:0000256" key="2">
    <source>
        <dbReference type="ARBA" id="ARBA00022475"/>
    </source>
</evidence>
<dbReference type="GO" id="GO:0009103">
    <property type="term" value="P:lipopolysaccharide biosynthetic process"/>
    <property type="evidence" value="ECO:0007669"/>
    <property type="project" value="UniProtKB-ARBA"/>
</dbReference>
<keyword evidence="4" id="KW-0808">Transferase</keyword>
<keyword evidence="3" id="KW-0328">Glycosyltransferase</keyword>
<keyword evidence="6 8" id="KW-1133">Transmembrane helix</keyword>
<sequence>MTIIQNIKKVGLSIAGLVAMALLVWDLLATLQTPGFKAHISTTRLLVAVILSTTIILASWFFAKFLTKKNRLIIFISILALVLLKFIFVLRFPIAPTSDFWNYHVLASYNVLGMTWSKMWTQGYLNTNIIWPHVINISWFYSVFYSFFRPNYLVAQCASILLSGVNAILLFSLCQHFVSKRAAIFAALIFYAIPAYWLYTLLNGAEPIFLTFLLGALICYHRAMYAKGQRLMIEHYFYFGFSLLLLFLANMVRPIALVWIVVIVFFSIFRLKSRQKEFPRRIWFNPLAYAVIFVLLNLASTPIYRVLYGVPFAPTTVLNQYSLAIGTNVKTGGMYAGGIRQQVDQDLNQKSLPLTKRFDKVTTDMQKISKHNIQTLNQTRGWVPFLRVKTINLMREDYGSNWILYNLKRNRDRTTYYTRLSAFLSVYSTIFFVILLVLAGLVLLLSPWLIYRQRSFHIPDLNRLFYGLLLWDGFMLSSLIFEVQGRYHIILYVPLLLIITWGHDRLFQRNKLG</sequence>
<dbReference type="OrthoDB" id="2259569at2"/>
<dbReference type="AlphaFoldDB" id="A0A0R1YAJ0"/>
<dbReference type="GO" id="GO:0016763">
    <property type="term" value="F:pentosyltransferase activity"/>
    <property type="evidence" value="ECO:0007669"/>
    <property type="project" value="TreeGrafter"/>
</dbReference>
<protein>
    <submittedName>
        <fullName evidence="9">Integral membrane protein</fullName>
    </submittedName>
</protein>
<keyword evidence="5 8" id="KW-0812">Transmembrane</keyword>
<dbReference type="PANTHER" id="PTHR33908">
    <property type="entry name" value="MANNOSYLTRANSFERASE YKCB-RELATED"/>
    <property type="match status" value="1"/>
</dbReference>
<feature type="transmembrane region" description="Helical" evidence="8">
    <location>
        <begin position="283"/>
        <end position="304"/>
    </location>
</feature>
<feature type="transmembrane region" description="Helical" evidence="8">
    <location>
        <begin position="463"/>
        <end position="481"/>
    </location>
</feature>
<dbReference type="Proteomes" id="UP000051236">
    <property type="component" value="Unassembled WGS sequence"/>
</dbReference>
<evidence type="ECO:0000256" key="1">
    <source>
        <dbReference type="ARBA" id="ARBA00004651"/>
    </source>
</evidence>
<evidence type="ECO:0000256" key="5">
    <source>
        <dbReference type="ARBA" id="ARBA00022692"/>
    </source>
</evidence>
<evidence type="ECO:0000256" key="6">
    <source>
        <dbReference type="ARBA" id="ARBA00022989"/>
    </source>
</evidence>
<reference evidence="9 10" key="1">
    <citation type="journal article" date="2015" name="Genome Announc.">
        <title>Expanding the biotechnology potential of lactobacilli through comparative genomics of 213 strains and associated genera.</title>
        <authorList>
            <person name="Sun Z."/>
            <person name="Harris H.M."/>
            <person name="McCann A."/>
            <person name="Guo C."/>
            <person name="Argimon S."/>
            <person name="Zhang W."/>
            <person name="Yang X."/>
            <person name="Jeffery I.B."/>
            <person name="Cooney J.C."/>
            <person name="Kagawa T.F."/>
            <person name="Liu W."/>
            <person name="Song Y."/>
            <person name="Salvetti E."/>
            <person name="Wrobel A."/>
            <person name="Rasinkangas P."/>
            <person name="Parkhill J."/>
            <person name="Rea M.C."/>
            <person name="O'Sullivan O."/>
            <person name="Ritari J."/>
            <person name="Douillard F.P."/>
            <person name="Paul Ross R."/>
            <person name="Yang R."/>
            <person name="Briner A.E."/>
            <person name="Felis G.E."/>
            <person name="de Vos W.M."/>
            <person name="Barrangou R."/>
            <person name="Klaenhammer T.R."/>
            <person name="Caufield P.W."/>
            <person name="Cui Y."/>
            <person name="Zhang H."/>
            <person name="O'Toole P.W."/>
        </authorList>
    </citation>
    <scope>NUCLEOTIDE SEQUENCE [LARGE SCALE GENOMIC DNA]</scope>
    <source>
        <strain evidence="9 10">DSM 18527</strain>
    </source>
</reference>
<dbReference type="GO" id="GO:0005886">
    <property type="term" value="C:plasma membrane"/>
    <property type="evidence" value="ECO:0007669"/>
    <property type="project" value="UniProtKB-SubCell"/>
</dbReference>
<keyword evidence="7 8" id="KW-0472">Membrane</keyword>
<feature type="transmembrane region" description="Helical" evidence="8">
    <location>
        <begin position="43"/>
        <end position="63"/>
    </location>
</feature>
<organism evidence="9 10">
    <name type="scientific">Agrilactobacillus composti DSM 18527 = JCM 14202</name>
    <dbReference type="NCBI Taxonomy" id="1423734"/>
    <lineage>
        <taxon>Bacteria</taxon>
        <taxon>Bacillati</taxon>
        <taxon>Bacillota</taxon>
        <taxon>Bacilli</taxon>
        <taxon>Lactobacillales</taxon>
        <taxon>Lactobacillaceae</taxon>
        <taxon>Agrilactobacillus</taxon>
    </lineage>
</organism>
<keyword evidence="2" id="KW-1003">Cell membrane</keyword>